<proteinExistence type="predicted"/>
<dbReference type="Proteomes" id="UP000002817">
    <property type="component" value="Unassembled WGS sequence"/>
</dbReference>
<name>F9SYW4_VIBOR</name>
<comment type="caution">
    <text evidence="1">The sequence shown here is derived from an EMBL/GenBank/DDBJ whole genome shotgun (WGS) entry which is preliminary data.</text>
</comment>
<dbReference type="EMBL" id="AFWH01000087">
    <property type="protein sequence ID" value="EGU44951.1"/>
    <property type="molecule type" value="Genomic_DNA"/>
</dbReference>
<reference evidence="1 2" key="1">
    <citation type="journal article" date="2012" name="Int. J. Syst. Evol. Microbiol.">
        <title>Vibrio caribbeanicus sp. nov., isolated from the marine sponge Scleritoderma cyanea.</title>
        <authorList>
            <person name="Hoffmann M."/>
            <person name="Monday S.R."/>
            <person name="Allard M.W."/>
            <person name="Strain E.A."/>
            <person name="Whittaker P."/>
            <person name="Naum M."/>
            <person name="McCarthy P.J."/>
            <person name="Lopez J.V."/>
            <person name="Fischer M."/>
            <person name="Brown E.W."/>
        </authorList>
    </citation>
    <scope>NUCLEOTIDE SEQUENCE [LARGE SCALE GENOMIC DNA]</scope>
    <source>
        <strain evidence="2">CIP 102891 / ATCC 33934</strain>
    </source>
</reference>
<dbReference type="OrthoDB" id="5900676at2"/>
<evidence type="ECO:0000313" key="2">
    <source>
        <dbReference type="Proteomes" id="UP000002817"/>
    </source>
</evidence>
<organism evidence="1 2">
    <name type="scientific">Vibrio orientalis CIP 102891 = ATCC 33934</name>
    <dbReference type="NCBI Taxonomy" id="675816"/>
    <lineage>
        <taxon>Bacteria</taxon>
        <taxon>Pseudomonadati</taxon>
        <taxon>Pseudomonadota</taxon>
        <taxon>Gammaproteobacteria</taxon>
        <taxon>Vibrionales</taxon>
        <taxon>Vibrionaceae</taxon>
        <taxon>Vibrio</taxon>
        <taxon>Vibrio oreintalis group</taxon>
    </lineage>
</organism>
<evidence type="ECO:0000313" key="1">
    <source>
        <dbReference type="EMBL" id="EGU44951.1"/>
    </source>
</evidence>
<protein>
    <submittedName>
        <fullName evidence="1">Uncharacterized protein</fullName>
    </submittedName>
</protein>
<dbReference type="RefSeq" id="WP_004418659.1">
    <property type="nucleotide sequence ID" value="NZ_AFWH01000087.1"/>
</dbReference>
<sequence>TSHYEENNKTIELSREYFIGKWSCVPKQSDPLNLFSDMKLYRVYEESGVLNIEVSFEVHTNEMEVPLTVNAKTDGVWMRDPFITDITEFHHKFSVETNNDVISKQLTQVMKDQSILHEMIYVSVEPQSDSAMIVRLPSDIQDCAKVDSTQ</sequence>
<accession>F9SYW4</accession>
<gene>
    <name evidence="1" type="ORF">VIOR3934_17416</name>
</gene>
<dbReference type="AlphaFoldDB" id="F9SYW4"/>
<feature type="non-terminal residue" evidence="1">
    <location>
        <position position="1"/>
    </location>
</feature>